<dbReference type="AlphaFoldDB" id="A0AAN9AFB0"/>
<evidence type="ECO:0000313" key="1">
    <source>
        <dbReference type="EMBL" id="KAK7083182.1"/>
    </source>
</evidence>
<gene>
    <name evidence="1" type="ORF">SK128_003541</name>
</gene>
<organism evidence="1 2">
    <name type="scientific">Halocaridina rubra</name>
    <name type="common">Hawaiian red shrimp</name>
    <dbReference type="NCBI Taxonomy" id="373956"/>
    <lineage>
        <taxon>Eukaryota</taxon>
        <taxon>Metazoa</taxon>
        <taxon>Ecdysozoa</taxon>
        <taxon>Arthropoda</taxon>
        <taxon>Crustacea</taxon>
        <taxon>Multicrustacea</taxon>
        <taxon>Malacostraca</taxon>
        <taxon>Eumalacostraca</taxon>
        <taxon>Eucarida</taxon>
        <taxon>Decapoda</taxon>
        <taxon>Pleocyemata</taxon>
        <taxon>Caridea</taxon>
        <taxon>Atyoidea</taxon>
        <taxon>Atyidae</taxon>
        <taxon>Halocaridina</taxon>
    </lineage>
</organism>
<name>A0AAN9AFB0_HALRR</name>
<evidence type="ECO:0000313" key="2">
    <source>
        <dbReference type="Proteomes" id="UP001381693"/>
    </source>
</evidence>
<protein>
    <submittedName>
        <fullName evidence="1">Uncharacterized protein</fullName>
    </submittedName>
</protein>
<keyword evidence="2" id="KW-1185">Reference proteome</keyword>
<reference evidence="1 2" key="1">
    <citation type="submission" date="2023-11" db="EMBL/GenBank/DDBJ databases">
        <title>Halocaridina rubra genome assembly.</title>
        <authorList>
            <person name="Smith C."/>
        </authorList>
    </citation>
    <scope>NUCLEOTIDE SEQUENCE [LARGE SCALE GENOMIC DNA]</scope>
    <source>
        <strain evidence="1">EP-1</strain>
        <tissue evidence="1">Whole</tissue>
    </source>
</reference>
<comment type="caution">
    <text evidence="1">The sequence shown here is derived from an EMBL/GenBank/DDBJ whole genome shotgun (WGS) entry which is preliminary data.</text>
</comment>
<dbReference type="EMBL" id="JAXCGZ010003792">
    <property type="protein sequence ID" value="KAK7083182.1"/>
    <property type="molecule type" value="Genomic_DNA"/>
</dbReference>
<sequence>MKKSLVFRRTRQSVHKFVLMMKVREADDDEYMITSKSNRHSNLEEGNVLFGKRVKKEKAAIFEHLTDKITSPGLATDYRFLRAEGTEVCDEFTADIISDIDLIFG</sequence>
<accession>A0AAN9AFB0</accession>
<dbReference type="Proteomes" id="UP001381693">
    <property type="component" value="Unassembled WGS sequence"/>
</dbReference>
<proteinExistence type="predicted"/>